<dbReference type="SUPFAM" id="SSF51604">
    <property type="entry name" value="Enolase C-terminal domain-like"/>
    <property type="match status" value="1"/>
</dbReference>
<dbReference type="Gene3D" id="3.20.20.120">
    <property type="entry name" value="Enolase-like C-terminal domain"/>
    <property type="match status" value="1"/>
</dbReference>
<dbReference type="SMART" id="SM00922">
    <property type="entry name" value="MR_MLE"/>
    <property type="match status" value="1"/>
</dbReference>
<comment type="cofactor">
    <cofactor evidence="1">
        <name>Mg(2+)</name>
        <dbReference type="ChEBI" id="CHEBI:18420"/>
    </cofactor>
</comment>
<sequence length="392" mass="43317">MGRIERIEIRPFTFEVENLGLESSAGATYNMVCKPGERITVERYAVAIFTDEGACGEYVTHWVGTRIALEQSRALAPFLLGRTTGEREWLFDEMKRELRQYDHMGHGPLDIALWDLLGKETGRSVSDLLGRYRTRLPAYASTYHGDHSGSLDSAAAFADFALACQAMGYPAFKLHGWHDGDARREAENVLAVRKAVGDGMALMLDPACQLRNFADALYVGRACDEADYTWYEDPFRDSGVSAFAHKRLRERLKTPLLMTEHVRGIEPKADFLIAGGTDILRADPEYDLGITGTMKIAHLAEAFGVDVEIHACGPAHRHCMAALRNTNYYELALVGPGSPNAVPPVYTCGYSDQLDGVGADGCFPLPEGPGLGVSYDWDFIRRHQTAEFVITA</sequence>
<evidence type="ECO:0000256" key="3">
    <source>
        <dbReference type="ARBA" id="ARBA00022842"/>
    </source>
</evidence>
<feature type="domain" description="Mandelate racemase/muconate lactonizing enzyme C-terminal" evidence="4">
    <location>
        <begin position="154"/>
        <end position="255"/>
    </location>
</feature>
<evidence type="ECO:0000259" key="4">
    <source>
        <dbReference type="SMART" id="SM00922"/>
    </source>
</evidence>
<accession>A0ABT5YNW9</accession>
<dbReference type="SFLD" id="SFLDS00001">
    <property type="entry name" value="Enolase"/>
    <property type="match status" value="1"/>
</dbReference>
<dbReference type="EMBL" id="JARHUD010000006">
    <property type="protein sequence ID" value="MDF2096666.1"/>
    <property type="molecule type" value="Genomic_DNA"/>
</dbReference>
<keyword evidence="3" id="KW-0460">Magnesium</keyword>
<dbReference type="InterPro" id="IPR029065">
    <property type="entry name" value="Enolase_C-like"/>
</dbReference>
<comment type="caution">
    <text evidence="5">The sequence shown here is derived from an EMBL/GenBank/DDBJ whole genome shotgun (WGS) entry which is preliminary data.</text>
</comment>
<dbReference type="InterPro" id="IPR046945">
    <property type="entry name" value="RHMD-like"/>
</dbReference>
<evidence type="ECO:0000256" key="2">
    <source>
        <dbReference type="ARBA" id="ARBA00022723"/>
    </source>
</evidence>
<gene>
    <name evidence="5" type="ORF">P2G67_11820</name>
</gene>
<dbReference type="SUPFAM" id="SSF54826">
    <property type="entry name" value="Enolase N-terminal domain-like"/>
    <property type="match status" value="1"/>
</dbReference>
<dbReference type="InterPro" id="IPR013341">
    <property type="entry name" value="Mandelate_racemase_N_dom"/>
</dbReference>
<organism evidence="5 6">
    <name type="scientific">Aquibaculum arenosum</name>
    <dbReference type="NCBI Taxonomy" id="3032591"/>
    <lineage>
        <taxon>Bacteria</taxon>
        <taxon>Pseudomonadati</taxon>
        <taxon>Pseudomonadota</taxon>
        <taxon>Alphaproteobacteria</taxon>
        <taxon>Rhodospirillales</taxon>
        <taxon>Rhodovibrionaceae</taxon>
        <taxon>Aquibaculum</taxon>
    </lineage>
</organism>
<evidence type="ECO:0000313" key="6">
    <source>
        <dbReference type="Proteomes" id="UP001215503"/>
    </source>
</evidence>
<dbReference type="InterPro" id="IPR036849">
    <property type="entry name" value="Enolase-like_C_sf"/>
</dbReference>
<proteinExistence type="predicted"/>
<dbReference type="PANTHER" id="PTHR13794:SF58">
    <property type="entry name" value="MITOCHONDRIAL ENOLASE SUPERFAMILY MEMBER 1"/>
    <property type="match status" value="1"/>
</dbReference>
<dbReference type="InterPro" id="IPR029017">
    <property type="entry name" value="Enolase-like_N"/>
</dbReference>
<dbReference type="Proteomes" id="UP001215503">
    <property type="component" value="Unassembled WGS sequence"/>
</dbReference>
<dbReference type="Pfam" id="PF13378">
    <property type="entry name" value="MR_MLE_C"/>
    <property type="match status" value="1"/>
</dbReference>
<dbReference type="PANTHER" id="PTHR13794">
    <property type="entry name" value="ENOLASE SUPERFAMILY, MANDELATE RACEMASE"/>
    <property type="match status" value="1"/>
</dbReference>
<keyword evidence="6" id="KW-1185">Reference proteome</keyword>
<dbReference type="Pfam" id="PF02746">
    <property type="entry name" value="MR_MLE_N"/>
    <property type="match status" value="1"/>
</dbReference>
<evidence type="ECO:0000256" key="1">
    <source>
        <dbReference type="ARBA" id="ARBA00001946"/>
    </source>
</evidence>
<dbReference type="Gene3D" id="3.30.390.10">
    <property type="entry name" value="Enolase-like, N-terminal domain"/>
    <property type="match status" value="1"/>
</dbReference>
<evidence type="ECO:0000313" key="5">
    <source>
        <dbReference type="EMBL" id="MDF2096666.1"/>
    </source>
</evidence>
<dbReference type="InterPro" id="IPR013342">
    <property type="entry name" value="Mandelate_racemase_C"/>
</dbReference>
<reference evidence="5 6" key="1">
    <citation type="submission" date="2023-03" db="EMBL/GenBank/DDBJ databases">
        <title>Fodinicurvata sp. CAU 1616 isolated from sea sendiment.</title>
        <authorList>
            <person name="Kim W."/>
        </authorList>
    </citation>
    <scope>NUCLEOTIDE SEQUENCE [LARGE SCALE GENOMIC DNA]</scope>
    <source>
        <strain evidence="5 6">CAU 1616</strain>
    </source>
</reference>
<protein>
    <submittedName>
        <fullName evidence="5">Enolase C-terminal domain-like protein</fullName>
    </submittedName>
</protein>
<keyword evidence="2" id="KW-0479">Metal-binding</keyword>
<dbReference type="RefSeq" id="WP_275823327.1">
    <property type="nucleotide sequence ID" value="NZ_JARHUD010000006.1"/>
</dbReference>
<name>A0ABT5YNW9_9PROT</name>